<accession>A0A071MGR4</accession>
<gene>
    <name evidence="3" type="ORF">DT99_08445</name>
</gene>
<dbReference type="InterPro" id="IPR006680">
    <property type="entry name" value="Amidohydro-rel"/>
</dbReference>
<dbReference type="GO" id="GO:0016787">
    <property type="term" value="F:hydrolase activity"/>
    <property type="evidence" value="ECO:0007669"/>
    <property type="project" value="InterPro"/>
</dbReference>
<dbReference type="EMBL" id="JJOA01000007">
    <property type="protein sequence ID" value="KEA60104.1"/>
    <property type="molecule type" value="Genomic_DNA"/>
</dbReference>
<evidence type="ECO:0000313" key="3">
    <source>
        <dbReference type="EMBL" id="KEA60104.1"/>
    </source>
</evidence>
<dbReference type="GO" id="GO:0016831">
    <property type="term" value="F:carboxy-lyase activity"/>
    <property type="evidence" value="ECO:0007669"/>
    <property type="project" value="InterPro"/>
</dbReference>
<dbReference type="AlphaFoldDB" id="A0A071MGR4"/>
<feature type="domain" description="Amidohydrolase-related" evidence="2">
    <location>
        <begin position="3"/>
        <end position="354"/>
    </location>
</feature>
<dbReference type="Gene3D" id="3.20.20.140">
    <property type="entry name" value="Metal-dependent hydrolases"/>
    <property type="match status" value="1"/>
</dbReference>
<comment type="caution">
    <text evidence="3">The sequence shown here is derived from an EMBL/GenBank/DDBJ whole genome shotgun (WGS) entry which is preliminary data.</text>
</comment>
<protein>
    <recommendedName>
        <fullName evidence="2">Amidohydrolase-related domain-containing protein</fullName>
    </recommendedName>
</protein>
<proteinExistence type="predicted"/>
<dbReference type="SUPFAM" id="SSF51556">
    <property type="entry name" value="Metallo-dependent hydrolases"/>
    <property type="match status" value="1"/>
</dbReference>
<evidence type="ECO:0000259" key="2">
    <source>
        <dbReference type="Pfam" id="PF04909"/>
    </source>
</evidence>
<organism evidence="3">
    <name type="scientific">Burkholderia cenocepacia</name>
    <dbReference type="NCBI Taxonomy" id="95486"/>
    <lineage>
        <taxon>Bacteria</taxon>
        <taxon>Pseudomonadati</taxon>
        <taxon>Pseudomonadota</taxon>
        <taxon>Betaproteobacteria</taxon>
        <taxon>Burkholderiales</taxon>
        <taxon>Burkholderiaceae</taxon>
        <taxon>Burkholderia</taxon>
        <taxon>Burkholderia cepacia complex</taxon>
    </lineage>
</organism>
<dbReference type="PANTHER" id="PTHR21240:SF28">
    <property type="entry name" value="ISO-OROTATE DECARBOXYLASE (EUROFUNG)"/>
    <property type="match status" value="1"/>
</dbReference>
<evidence type="ECO:0000256" key="1">
    <source>
        <dbReference type="ARBA" id="ARBA00023239"/>
    </source>
</evidence>
<dbReference type="GO" id="GO:0005737">
    <property type="term" value="C:cytoplasm"/>
    <property type="evidence" value="ECO:0007669"/>
    <property type="project" value="TreeGrafter"/>
</dbReference>
<dbReference type="InterPro" id="IPR032465">
    <property type="entry name" value="ACMSD"/>
</dbReference>
<sequence length="366" mass="41058">MIIDAHAHLVTPASLFAIRTILQSSNGQHSKEWYIQRYLPEEDIVKSAARCIAIMDQSGTDMQLISPRPFSLMHSHHSAKDVRLWVELQNDVIARTVKLHPTRFRGVAGLPQVAGQQVECVFDEIDRCVAMGFVGVLLNPDPAEGRGDSPRLGDSYWYPLWEKLVALDLPAHIHSAGCCGRETYDEHFATEESLAITSVVHSGVFDRFPTLKLMISHGGGGIPYQIGRWRSHWLMEQSAHDPQIATWLKEAEAAGWAGKPVPPRPVQLSTFDDQLKRFWFDTTVHNKDSLKLLLDTVGSDRCCFGTERPGSGSAVDLATGRPMDDFKYTIDRIDSLDDEDRYRIYEANARRLFSRLANALPHVEAA</sequence>
<dbReference type="PANTHER" id="PTHR21240">
    <property type="entry name" value="2-AMINO-3-CARBOXYLMUCONATE-6-SEMIALDEHYDE DECARBOXYLASE"/>
    <property type="match status" value="1"/>
</dbReference>
<dbReference type="OrthoDB" id="9799024at2"/>
<keyword evidence="1" id="KW-0456">Lyase</keyword>
<dbReference type="InterPro" id="IPR032466">
    <property type="entry name" value="Metal_Hydrolase"/>
</dbReference>
<reference evidence="3" key="1">
    <citation type="submission" date="2014-04" db="EMBL/GenBank/DDBJ databases">
        <title>In planta biocontrol of soil-borne Fusarium wilt of banana through a plant endophytic bacterium, Burkholderia cenocepacia 869T2.</title>
        <authorList>
            <person name="Ho Y.-N."/>
            <person name="Chiang H.-M."/>
            <person name="Chao C.-P."/>
            <person name="Su C.-C."/>
            <person name="Hsu H.-F."/>
            <person name="Guo C.-T."/>
            <person name="Hsieh J.-L."/>
            <person name="Huang C.-C."/>
        </authorList>
    </citation>
    <scope>NUCLEOTIDE SEQUENCE [LARGE SCALE GENOMIC DNA]</scope>
    <source>
        <strain evidence="3">869T2</strain>
    </source>
</reference>
<dbReference type="GO" id="GO:0019748">
    <property type="term" value="P:secondary metabolic process"/>
    <property type="evidence" value="ECO:0007669"/>
    <property type="project" value="TreeGrafter"/>
</dbReference>
<name>A0A071MGR4_9BURK</name>
<dbReference type="Pfam" id="PF04909">
    <property type="entry name" value="Amidohydro_2"/>
    <property type="match status" value="1"/>
</dbReference>